<keyword evidence="3" id="KW-1185">Reference proteome</keyword>
<comment type="caution">
    <text evidence="2">The sequence shown here is derived from an EMBL/GenBank/DDBJ whole genome shotgun (WGS) entry which is preliminary data.</text>
</comment>
<name>A0A3S0HT05_9BACI</name>
<dbReference type="EMBL" id="RXNR01000132">
    <property type="protein sequence ID" value="RTQ86127.1"/>
    <property type="molecule type" value="Genomic_DNA"/>
</dbReference>
<dbReference type="Proteomes" id="UP000276349">
    <property type="component" value="Unassembled WGS sequence"/>
</dbReference>
<keyword evidence="1" id="KW-0812">Transmembrane</keyword>
<protein>
    <submittedName>
        <fullName evidence="2">Uncharacterized protein</fullName>
    </submittedName>
</protein>
<organism evidence="2 3">
    <name type="scientific">Lysinibacillus telephonicus</name>
    <dbReference type="NCBI Taxonomy" id="1714840"/>
    <lineage>
        <taxon>Bacteria</taxon>
        <taxon>Bacillati</taxon>
        <taxon>Bacillota</taxon>
        <taxon>Bacilli</taxon>
        <taxon>Bacillales</taxon>
        <taxon>Bacillaceae</taxon>
        <taxon>Lysinibacillus</taxon>
    </lineage>
</organism>
<gene>
    <name evidence="2" type="ORF">EKG35_20375</name>
</gene>
<keyword evidence="1" id="KW-0472">Membrane</keyword>
<feature type="transmembrane region" description="Helical" evidence="1">
    <location>
        <begin position="28"/>
        <end position="55"/>
    </location>
</feature>
<sequence>MYLAIIFIPIFTAAGSFTYRDITHDGFAGIGFLFLFIPLEIIAILMFIIGCIGGIKKRKIKKQNENLYDVPL</sequence>
<evidence type="ECO:0000256" key="1">
    <source>
        <dbReference type="SAM" id="Phobius"/>
    </source>
</evidence>
<evidence type="ECO:0000313" key="3">
    <source>
        <dbReference type="Proteomes" id="UP000276349"/>
    </source>
</evidence>
<accession>A0A3S0HT05</accession>
<proteinExistence type="predicted"/>
<keyword evidence="1" id="KW-1133">Transmembrane helix</keyword>
<reference evidence="2 3" key="1">
    <citation type="submission" date="2018-12" db="EMBL/GenBank/DDBJ databases">
        <authorList>
            <person name="Yu L."/>
        </authorList>
    </citation>
    <scope>NUCLEOTIDE SEQUENCE [LARGE SCALE GENOMIC DNA]</scope>
    <source>
        <strain evidence="2 3">S5H2222</strain>
    </source>
</reference>
<evidence type="ECO:0000313" key="2">
    <source>
        <dbReference type="EMBL" id="RTQ86127.1"/>
    </source>
</evidence>
<dbReference type="AlphaFoldDB" id="A0A3S0HT05"/>